<sequence length="170" mass="18572">MSSRPGLPLSSSSGPGPSLRQYHSPMRKWVWAAFAVNVALASIFAALCASSYKAFTAAIEQLNRGEPPDFPAGSRQSDWEQLFAAAAISAAFAVALTVLFHFRGYGPTLATWHHMYKAPFNTTLLNTTVVFGLLSFLNYTLLAGLLAFWQDPVDVYLLDRREMSPAGVQI</sequence>
<accession>A0A150G2W7</accession>
<organism evidence="2 3">
    <name type="scientific">Gonium pectorale</name>
    <name type="common">Green alga</name>
    <dbReference type="NCBI Taxonomy" id="33097"/>
    <lineage>
        <taxon>Eukaryota</taxon>
        <taxon>Viridiplantae</taxon>
        <taxon>Chlorophyta</taxon>
        <taxon>core chlorophytes</taxon>
        <taxon>Chlorophyceae</taxon>
        <taxon>CS clade</taxon>
        <taxon>Chlamydomonadales</taxon>
        <taxon>Volvocaceae</taxon>
        <taxon>Gonium</taxon>
    </lineage>
</organism>
<reference evidence="3" key="1">
    <citation type="journal article" date="2016" name="Nat. Commun.">
        <title>The Gonium pectorale genome demonstrates co-option of cell cycle regulation during the evolution of multicellularity.</title>
        <authorList>
            <person name="Hanschen E.R."/>
            <person name="Marriage T.N."/>
            <person name="Ferris P.J."/>
            <person name="Hamaji T."/>
            <person name="Toyoda A."/>
            <person name="Fujiyama A."/>
            <person name="Neme R."/>
            <person name="Noguchi H."/>
            <person name="Minakuchi Y."/>
            <person name="Suzuki M."/>
            <person name="Kawai-Toyooka H."/>
            <person name="Smith D.R."/>
            <person name="Sparks H."/>
            <person name="Anderson J."/>
            <person name="Bakaric R."/>
            <person name="Luria V."/>
            <person name="Karger A."/>
            <person name="Kirschner M.W."/>
            <person name="Durand P.M."/>
            <person name="Michod R.E."/>
            <person name="Nozaki H."/>
            <person name="Olson B.J."/>
        </authorList>
    </citation>
    <scope>NUCLEOTIDE SEQUENCE [LARGE SCALE GENOMIC DNA]</scope>
    <source>
        <strain evidence="3">NIES-2863</strain>
    </source>
</reference>
<keyword evidence="3" id="KW-1185">Reference proteome</keyword>
<dbReference type="Proteomes" id="UP000075714">
    <property type="component" value="Unassembled WGS sequence"/>
</dbReference>
<dbReference type="OrthoDB" id="542626at2759"/>
<gene>
    <name evidence="2" type="ORF">GPECTOR_79g134</name>
</gene>
<feature type="transmembrane region" description="Helical" evidence="1">
    <location>
        <begin position="123"/>
        <end position="149"/>
    </location>
</feature>
<name>A0A150G2W7_GONPE</name>
<comment type="caution">
    <text evidence="2">The sequence shown here is derived from an EMBL/GenBank/DDBJ whole genome shotgun (WGS) entry which is preliminary data.</text>
</comment>
<evidence type="ECO:0000313" key="2">
    <source>
        <dbReference type="EMBL" id="KXZ43855.1"/>
    </source>
</evidence>
<keyword evidence="1" id="KW-0812">Transmembrane</keyword>
<protein>
    <submittedName>
        <fullName evidence="2">Uncharacterized protein</fullName>
    </submittedName>
</protein>
<keyword evidence="1" id="KW-1133">Transmembrane helix</keyword>
<proteinExistence type="predicted"/>
<dbReference type="EMBL" id="LSYV01000080">
    <property type="protein sequence ID" value="KXZ43855.1"/>
    <property type="molecule type" value="Genomic_DNA"/>
</dbReference>
<keyword evidence="1" id="KW-0472">Membrane</keyword>
<evidence type="ECO:0000256" key="1">
    <source>
        <dbReference type="SAM" id="Phobius"/>
    </source>
</evidence>
<dbReference type="AlphaFoldDB" id="A0A150G2W7"/>
<feature type="transmembrane region" description="Helical" evidence="1">
    <location>
        <begin position="29"/>
        <end position="52"/>
    </location>
</feature>
<evidence type="ECO:0000313" key="3">
    <source>
        <dbReference type="Proteomes" id="UP000075714"/>
    </source>
</evidence>
<feature type="transmembrane region" description="Helical" evidence="1">
    <location>
        <begin position="82"/>
        <end position="102"/>
    </location>
</feature>